<proteinExistence type="predicted"/>
<feature type="region of interest" description="Disordered" evidence="2">
    <location>
        <begin position="1"/>
        <end position="48"/>
    </location>
</feature>
<dbReference type="GeneID" id="5046875"/>
<keyword evidence="4" id="KW-1185">Reference proteome</keyword>
<evidence type="ECO:0000313" key="4">
    <source>
        <dbReference type="Proteomes" id="UP000000600"/>
    </source>
</evidence>
<name>A0EEH6_PARTE</name>
<feature type="region of interest" description="Disordered" evidence="2">
    <location>
        <begin position="536"/>
        <end position="636"/>
    </location>
</feature>
<dbReference type="AlphaFoldDB" id="A0EEH6"/>
<dbReference type="OMA" id="IDQSKNR"/>
<keyword evidence="1" id="KW-0175">Coiled coil</keyword>
<feature type="compositionally biased region" description="Basic and acidic residues" evidence="2">
    <location>
        <begin position="553"/>
        <end position="563"/>
    </location>
</feature>
<feature type="compositionally biased region" description="Low complexity" evidence="2">
    <location>
        <begin position="325"/>
        <end position="339"/>
    </location>
</feature>
<evidence type="ECO:0000256" key="1">
    <source>
        <dbReference type="SAM" id="Coils"/>
    </source>
</evidence>
<reference evidence="3 4" key="1">
    <citation type="journal article" date="2006" name="Nature">
        <title>Global trends of whole-genome duplications revealed by the ciliate Paramecium tetraurelia.</title>
        <authorList>
            <consortium name="Genoscope"/>
            <person name="Aury J.-M."/>
            <person name="Jaillon O."/>
            <person name="Duret L."/>
            <person name="Noel B."/>
            <person name="Jubin C."/>
            <person name="Porcel B.M."/>
            <person name="Segurens B."/>
            <person name="Daubin V."/>
            <person name="Anthouard V."/>
            <person name="Aiach N."/>
            <person name="Arnaiz O."/>
            <person name="Billaut A."/>
            <person name="Beisson J."/>
            <person name="Blanc I."/>
            <person name="Bouhouche K."/>
            <person name="Camara F."/>
            <person name="Duharcourt S."/>
            <person name="Guigo R."/>
            <person name="Gogendeau D."/>
            <person name="Katinka M."/>
            <person name="Keller A.-M."/>
            <person name="Kissmehl R."/>
            <person name="Klotz C."/>
            <person name="Koll F."/>
            <person name="Le Moue A."/>
            <person name="Lepere C."/>
            <person name="Malinsky S."/>
            <person name="Nowacki M."/>
            <person name="Nowak J.K."/>
            <person name="Plattner H."/>
            <person name="Poulain J."/>
            <person name="Ruiz F."/>
            <person name="Serrano V."/>
            <person name="Zagulski M."/>
            <person name="Dessen P."/>
            <person name="Betermier M."/>
            <person name="Weissenbach J."/>
            <person name="Scarpelli C."/>
            <person name="Schachter V."/>
            <person name="Sperling L."/>
            <person name="Meyer E."/>
            <person name="Cohen J."/>
            <person name="Wincker P."/>
        </authorList>
    </citation>
    <scope>NUCLEOTIDE SEQUENCE [LARGE SCALE GENOMIC DNA]</scope>
    <source>
        <strain evidence="3 4">Stock d4-2</strain>
    </source>
</reference>
<dbReference type="InParanoid" id="A0EEH6"/>
<dbReference type="Proteomes" id="UP000000600">
    <property type="component" value="Unassembled WGS sequence"/>
</dbReference>
<dbReference type="KEGG" id="ptm:GSPATT00026039001"/>
<feature type="compositionally biased region" description="Basic and acidic residues" evidence="2">
    <location>
        <begin position="536"/>
        <end position="546"/>
    </location>
</feature>
<feature type="compositionally biased region" description="Basic and acidic residues" evidence="2">
    <location>
        <begin position="577"/>
        <end position="592"/>
    </location>
</feature>
<feature type="coiled-coil region" evidence="1">
    <location>
        <begin position="140"/>
        <end position="178"/>
    </location>
</feature>
<dbReference type="RefSeq" id="XP_001461090.1">
    <property type="nucleotide sequence ID" value="XM_001461053.1"/>
</dbReference>
<dbReference type="OrthoDB" id="312687at2759"/>
<sequence length="810" mass="97260">MKHNKQQSHYVLDFSDIEDISDNESESSKQSNHQQQINQSTPTPNRIELQIPNLQVKKETVEIPSILIQEEEEPVIRRKQDIQKQQWQVNFDELSEQDLEESDKSQVAIEIPRDPSPPTIVVEEPQYIEQYFEDQNVIEEIDMEQEQLKLEQRKEQLKQDLITRKQQQQKKITKVQKEQWRVEEVIDQSKNRNVEDKTKQKYKQKFYNPKNSLIYLRLKGREDLYKKQELIIDDQTKPIEQDEYLEGLECINSLLIGLSKIKDKKVGAVEKQKTLPLQIQRHRLDQKGEHHKESQPQKKDEKEKDSEQQKKSQKGVQKEEKLTEQAMKQQQLQEAQQARQIRHEKQQQEKEKQKLLEQRQVYKILTKKQINQGLILYRCQLRQKQKDSIKWLRYSEIALISKGESEIFNFEKRLSDQLFMQQHKTNMRSVVITKQAMFDIVTIPYVNEQKDANEILQKDILKQVNNEIENPKPPINQDKKGKEKKIIKNKDRKKKDQDNQMNVDLEKQQSQKQEKQQQLYQIEQQDIIEQQDFQQKDLGHQQEAKRTKNKVSYQERDEEKKDEDLLDADSIQIFKITQERQKRIDKKDRELKSQQTNQQQIEESKQIESNELDQKTNNNNNQEIKDHKKLKNPKIKECPLSRLETNDEIKKKQQINQKRKEKRRQEYQQYLNEIEKEHQNQLALSKQKKALKDSCNQETIKNSKVNANKSHKKINNQEIENMDDQINVKKTKPPRRIVKLNIRENKSPSSKQSPMRKSIEPAYVSSKRIYENRDQKQKRLRVIEDEESEFCEQNAKQNEKKEKKKRVRQK</sequence>
<dbReference type="HOGENOM" id="CLU_334190_0_0_1"/>
<feature type="compositionally biased region" description="Polar residues" evidence="2">
    <location>
        <begin position="694"/>
        <end position="708"/>
    </location>
</feature>
<feature type="compositionally biased region" description="Basic and acidic residues" evidence="2">
    <location>
        <begin position="477"/>
        <end position="515"/>
    </location>
</feature>
<feature type="compositionally biased region" description="Basic and acidic residues" evidence="2">
    <location>
        <begin position="282"/>
        <end position="323"/>
    </location>
</feature>
<feature type="region of interest" description="Disordered" evidence="2">
    <location>
        <begin position="277"/>
        <end position="346"/>
    </location>
</feature>
<protein>
    <submittedName>
        <fullName evidence="3">Uncharacterized protein</fullName>
    </submittedName>
</protein>
<feature type="compositionally biased region" description="Basic residues" evidence="2">
    <location>
        <begin position="729"/>
        <end position="738"/>
    </location>
</feature>
<feature type="compositionally biased region" description="Polar residues" evidence="2">
    <location>
        <begin position="29"/>
        <end position="44"/>
    </location>
</feature>
<feature type="compositionally biased region" description="Basic and acidic residues" evidence="2">
    <location>
        <begin position="602"/>
        <end position="614"/>
    </location>
</feature>
<evidence type="ECO:0000256" key="2">
    <source>
        <dbReference type="SAM" id="MobiDB-lite"/>
    </source>
</evidence>
<dbReference type="EMBL" id="CT868673">
    <property type="protein sequence ID" value="CAK93705.1"/>
    <property type="molecule type" value="Genomic_DNA"/>
</dbReference>
<feature type="compositionally biased region" description="Basic and acidic residues" evidence="2">
    <location>
        <begin position="768"/>
        <end position="783"/>
    </location>
</feature>
<gene>
    <name evidence="3" type="ORF">GSPATT00026039001</name>
</gene>
<organism evidence="3 4">
    <name type="scientific">Paramecium tetraurelia</name>
    <dbReference type="NCBI Taxonomy" id="5888"/>
    <lineage>
        <taxon>Eukaryota</taxon>
        <taxon>Sar</taxon>
        <taxon>Alveolata</taxon>
        <taxon>Ciliophora</taxon>
        <taxon>Intramacronucleata</taxon>
        <taxon>Oligohymenophorea</taxon>
        <taxon>Peniculida</taxon>
        <taxon>Parameciidae</taxon>
        <taxon>Paramecium</taxon>
    </lineage>
</organism>
<evidence type="ECO:0000313" key="3">
    <source>
        <dbReference type="EMBL" id="CAK93705.1"/>
    </source>
</evidence>
<feature type="region of interest" description="Disordered" evidence="2">
    <location>
        <begin position="684"/>
        <end position="810"/>
    </location>
</feature>
<feature type="compositionally biased region" description="Acidic residues" evidence="2">
    <location>
        <begin position="15"/>
        <end position="25"/>
    </location>
</feature>
<feature type="region of interest" description="Disordered" evidence="2">
    <location>
        <begin position="466"/>
        <end position="518"/>
    </location>
</feature>
<accession>A0EEH6</accession>